<protein>
    <submittedName>
        <fullName evidence="3">Polysaccharide deacetylase family protein</fullName>
    </submittedName>
</protein>
<dbReference type="Gene3D" id="3.20.20.370">
    <property type="entry name" value="Glycoside hydrolase/deacetylase"/>
    <property type="match status" value="1"/>
</dbReference>
<dbReference type="PANTHER" id="PTHR10587:SF80">
    <property type="entry name" value="CHITOOLIGOSACCHARIDE DEACETYLASE"/>
    <property type="match status" value="1"/>
</dbReference>
<dbReference type="Pfam" id="PF01522">
    <property type="entry name" value="Polysacc_deac_1"/>
    <property type="match status" value="1"/>
</dbReference>
<dbReference type="InterPro" id="IPR011330">
    <property type="entry name" value="Glyco_hydro/deAcase_b/a-brl"/>
</dbReference>
<evidence type="ECO:0000256" key="1">
    <source>
        <dbReference type="SAM" id="Phobius"/>
    </source>
</evidence>
<accession>A0ABT1S5K0</accession>
<keyword evidence="1" id="KW-0472">Membrane</keyword>
<dbReference type="Proteomes" id="UP001524478">
    <property type="component" value="Unassembled WGS sequence"/>
</dbReference>
<feature type="domain" description="NodB homology" evidence="2">
    <location>
        <begin position="51"/>
        <end position="228"/>
    </location>
</feature>
<dbReference type="InterPro" id="IPR002509">
    <property type="entry name" value="NODB_dom"/>
</dbReference>
<reference evidence="3 4" key="1">
    <citation type="submission" date="2022-06" db="EMBL/GenBank/DDBJ databases">
        <title>Isolation of gut microbiota from human fecal samples.</title>
        <authorList>
            <person name="Pamer E.G."/>
            <person name="Barat B."/>
            <person name="Waligurski E."/>
            <person name="Medina S."/>
            <person name="Paddock L."/>
            <person name="Mostad J."/>
        </authorList>
    </citation>
    <scope>NUCLEOTIDE SEQUENCE [LARGE SCALE GENOMIC DNA]</scope>
    <source>
        <strain evidence="3 4">DFI.7.95</strain>
    </source>
</reference>
<gene>
    <name evidence="3" type="ORF">NE686_01485</name>
</gene>
<sequence>MRLVVINKKTLLTILIVLILAIIALGISVVYNKSEETFNSDVYYQGNIDDKIIAFACNVDWGNEHIPNMLQIFKDNDIKITYFVTGQWAEKNKDILKTIYDNKHEIGNHGYSHKDYDKLSYDRNKEEILKAHNIIKETLNIDSKYFAPPSGAYNDNTIKAVKDLGYELIMWSIDTIDWRKDSTKNVIIERVTSKAHNSAIVLMHPTEETVKALPEIIKYLYQNGYKIGTISDVIRKAP</sequence>
<dbReference type="PROSITE" id="PS51677">
    <property type="entry name" value="NODB"/>
    <property type="match status" value="1"/>
</dbReference>
<comment type="caution">
    <text evidence="3">The sequence shown here is derived from an EMBL/GenBank/DDBJ whole genome shotgun (WGS) entry which is preliminary data.</text>
</comment>
<evidence type="ECO:0000313" key="4">
    <source>
        <dbReference type="Proteomes" id="UP001524478"/>
    </source>
</evidence>
<dbReference type="InterPro" id="IPR050248">
    <property type="entry name" value="Polysacc_deacetylase_ArnD"/>
</dbReference>
<feature type="transmembrane region" description="Helical" evidence="1">
    <location>
        <begin position="12"/>
        <end position="31"/>
    </location>
</feature>
<organism evidence="3 4">
    <name type="scientific">Tissierella carlieri</name>
    <dbReference type="NCBI Taxonomy" id="689904"/>
    <lineage>
        <taxon>Bacteria</taxon>
        <taxon>Bacillati</taxon>
        <taxon>Bacillota</taxon>
        <taxon>Tissierellia</taxon>
        <taxon>Tissierellales</taxon>
        <taxon>Tissierellaceae</taxon>
        <taxon>Tissierella</taxon>
    </lineage>
</organism>
<dbReference type="EMBL" id="JANGAC010000001">
    <property type="protein sequence ID" value="MCQ4921744.1"/>
    <property type="molecule type" value="Genomic_DNA"/>
</dbReference>
<keyword evidence="1" id="KW-0812">Transmembrane</keyword>
<dbReference type="CDD" id="cd10950">
    <property type="entry name" value="CE4_BsYlxY_like"/>
    <property type="match status" value="1"/>
</dbReference>
<keyword evidence="1" id="KW-1133">Transmembrane helix</keyword>
<keyword evidence="4" id="KW-1185">Reference proteome</keyword>
<evidence type="ECO:0000313" key="3">
    <source>
        <dbReference type="EMBL" id="MCQ4921744.1"/>
    </source>
</evidence>
<dbReference type="RefSeq" id="WP_256310213.1">
    <property type="nucleotide sequence ID" value="NZ_JANGAC010000001.1"/>
</dbReference>
<name>A0ABT1S5K0_9FIRM</name>
<proteinExistence type="predicted"/>
<evidence type="ECO:0000259" key="2">
    <source>
        <dbReference type="PROSITE" id="PS51677"/>
    </source>
</evidence>
<dbReference type="PANTHER" id="PTHR10587">
    <property type="entry name" value="GLYCOSYL TRANSFERASE-RELATED"/>
    <property type="match status" value="1"/>
</dbReference>
<dbReference type="SUPFAM" id="SSF88713">
    <property type="entry name" value="Glycoside hydrolase/deacetylase"/>
    <property type="match status" value="1"/>
</dbReference>